<evidence type="ECO:0000256" key="1">
    <source>
        <dbReference type="SAM" id="MobiDB-lite"/>
    </source>
</evidence>
<dbReference type="SMART" id="SM00530">
    <property type="entry name" value="HTH_XRE"/>
    <property type="match status" value="1"/>
</dbReference>
<protein>
    <submittedName>
        <fullName evidence="3">Helix-turn-helix domain-containing protein</fullName>
    </submittedName>
</protein>
<dbReference type="CDD" id="cd00093">
    <property type="entry name" value="HTH_XRE"/>
    <property type="match status" value="1"/>
</dbReference>
<dbReference type="GO" id="GO:0003677">
    <property type="term" value="F:DNA binding"/>
    <property type="evidence" value="ECO:0007669"/>
    <property type="project" value="InterPro"/>
</dbReference>
<name>A0A845BRH2_9NEIS</name>
<evidence type="ECO:0000259" key="2">
    <source>
        <dbReference type="PROSITE" id="PS50943"/>
    </source>
</evidence>
<dbReference type="Gene3D" id="1.10.260.40">
    <property type="entry name" value="lambda repressor-like DNA-binding domains"/>
    <property type="match status" value="1"/>
</dbReference>
<dbReference type="Proteomes" id="UP000467214">
    <property type="component" value="Unassembled WGS sequence"/>
</dbReference>
<dbReference type="AlphaFoldDB" id="A0A845BRH2"/>
<dbReference type="EMBL" id="WSSB01000014">
    <property type="protein sequence ID" value="MXR38000.1"/>
    <property type="molecule type" value="Genomic_DNA"/>
</dbReference>
<feature type="domain" description="HTH cro/C1-type" evidence="2">
    <location>
        <begin position="12"/>
        <end position="65"/>
    </location>
</feature>
<accession>A0A845BRH2</accession>
<feature type="compositionally biased region" description="Basic and acidic residues" evidence="1">
    <location>
        <begin position="7"/>
        <end position="18"/>
    </location>
</feature>
<sequence length="114" mass="12640">MNSRNQEIGKRLRQERNRLGLTQTEMAKRGGVGFSTLCSYENGDSSPKAEALQQWSEYGVDVLYVITGSQGTGGIMSPDEMMILGAWRDSPDELRAAILGFYRAYGSAIRQEDV</sequence>
<organism evidence="3 4">
    <name type="scientific">Craterilacuibacter sinensis</name>
    <dbReference type="NCBI Taxonomy" id="2686017"/>
    <lineage>
        <taxon>Bacteria</taxon>
        <taxon>Pseudomonadati</taxon>
        <taxon>Pseudomonadota</taxon>
        <taxon>Betaproteobacteria</taxon>
        <taxon>Neisseriales</taxon>
        <taxon>Neisseriaceae</taxon>
        <taxon>Craterilacuibacter</taxon>
    </lineage>
</organism>
<reference evidence="3 4" key="1">
    <citation type="submission" date="2019-12" db="EMBL/GenBank/DDBJ databases">
        <title>Neisseriaceae gen. nov. sp. Genome sequencing and assembly.</title>
        <authorList>
            <person name="Liu Z."/>
            <person name="Li A."/>
        </authorList>
    </citation>
    <scope>NUCLEOTIDE SEQUENCE [LARGE SCALE GENOMIC DNA]</scope>
    <source>
        <strain evidence="3 4">B2N2-7</strain>
    </source>
</reference>
<dbReference type="InterPro" id="IPR001387">
    <property type="entry name" value="Cro/C1-type_HTH"/>
</dbReference>
<dbReference type="SUPFAM" id="SSF47413">
    <property type="entry name" value="lambda repressor-like DNA-binding domains"/>
    <property type="match status" value="1"/>
</dbReference>
<dbReference type="InterPro" id="IPR010982">
    <property type="entry name" value="Lambda_DNA-bd_dom_sf"/>
</dbReference>
<feature type="region of interest" description="Disordered" evidence="1">
    <location>
        <begin position="1"/>
        <end position="22"/>
    </location>
</feature>
<keyword evidence="4" id="KW-1185">Reference proteome</keyword>
<dbReference type="PROSITE" id="PS50943">
    <property type="entry name" value="HTH_CROC1"/>
    <property type="match status" value="1"/>
</dbReference>
<evidence type="ECO:0000313" key="4">
    <source>
        <dbReference type="Proteomes" id="UP000467214"/>
    </source>
</evidence>
<dbReference type="Pfam" id="PF01381">
    <property type="entry name" value="HTH_3"/>
    <property type="match status" value="1"/>
</dbReference>
<evidence type="ECO:0000313" key="3">
    <source>
        <dbReference type="EMBL" id="MXR38000.1"/>
    </source>
</evidence>
<proteinExistence type="predicted"/>
<gene>
    <name evidence="3" type="ORF">GQF02_13555</name>
</gene>
<comment type="caution">
    <text evidence="3">The sequence shown here is derived from an EMBL/GenBank/DDBJ whole genome shotgun (WGS) entry which is preliminary data.</text>
</comment>
<dbReference type="RefSeq" id="WP_160797858.1">
    <property type="nucleotide sequence ID" value="NZ_WSSB01000014.1"/>
</dbReference>